<dbReference type="Proteomes" id="UP000032304">
    <property type="component" value="Chromosome 11"/>
</dbReference>
<evidence type="ECO:0000313" key="2">
    <source>
        <dbReference type="Proteomes" id="UP000032304"/>
    </source>
</evidence>
<dbReference type="EMBL" id="CM001750">
    <property type="protein sequence ID" value="KJB70049.1"/>
    <property type="molecule type" value="Genomic_DNA"/>
</dbReference>
<name>A0A0D2UN08_GOSRA</name>
<protein>
    <submittedName>
        <fullName evidence="1">Uncharacterized protein</fullName>
    </submittedName>
</protein>
<sequence length="105" mass="12062">MIQSFTIRVNHEHLKYALIKHLSKKLYTLHEKAHHYVDIEELSASSHVIAKKKLIPIVGIFNPPEQKDSSHVSSGVHTRDIIIGGRNVFILDLSLLFTSFLRTRH</sequence>
<gene>
    <name evidence="1" type="ORF">B456_011G055900</name>
</gene>
<accession>A0A0D2UN08</accession>
<reference evidence="1 2" key="1">
    <citation type="journal article" date="2012" name="Nature">
        <title>Repeated polyploidization of Gossypium genomes and the evolution of spinnable cotton fibres.</title>
        <authorList>
            <person name="Paterson A.H."/>
            <person name="Wendel J.F."/>
            <person name="Gundlach H."/>
            <person name="Guo H."/>
            <person name="Jenkins J."/>
            <person name="Jin D."/>
            <person name="Llewellyn D."/>
            <person name="Showmaker K.C."/>
            <person name="Shu S."/>
            <person name="Udall J."/>
            <person name="Yoo M.J."/>
            <person name="Byers R."/>
            <person name="Chen W."/>
            <person name="Doron-Faigenboim A."/>
            <person name="Duke M.V."/>
            <person name="Gong L."/>
            <person name="Grimwood J."/>
            <person name="Grover C."/>
            <person name="Grupp K."/>
            <person name="Hu G."/>
            <person name="Lee T.H."/>
            <person name="Li J."/>
            <person name="Lin L."/>
            <person name="Liu T."/>
            <person name="Marler B.S."/>
            <person name="Page J.T."/>
            <person name="Roberts A.W."/>
            <person name="Romanel E."/>
            <person name="Sanders W.S."/>
            <person name="Szadkowski E."/>
            <person name="Tan X."/>
            <person name="Tang H."/>
            <person name="Xu C."/>
            <person name="Wang J."/>
            <person name="Wang Z."/>
            <person name="Zhang D."/>
            <person name="Zhang L."/>
            <person name="Ashrafi H."/>
            <person name="Bedon F."/>
            <person name="Bowers J.E."/>
            <person name="Brubaker C.L."/>
            <person name="Chee P.W."/>
            <person name="Das S."/>
            <person name="Gingle A.R."/>
            <person name="Haigler C.H."/>
            <person name="Harker D."/>
            <person name="Hoffmann L.V."/>
            <person name="Hovav R."/>
            <person name="Jones D.C."/>
            <person name="Lemke C."/>
            <person name="Mansoor S."/>
            <person name="ur Rahman M."/>
            <person name="Rainville L.N."/>
            <person name="Rambani A."/>
            <person name="Reddy U.K."/>
            <person name="Rong J.K."/>
            <person name="Saranga Y."/>
            <person name="Scheffler B.E."/>
            <person name="Scheffler J.A."/>
            <person name="Stelly D.M."/>
            <person name="Triplett B.A."/>
            <person name="Van Deynze A."/>
            <person name="Vaslin M.F."/>
            <person name="Waghmare V.N."/>
            <person name="Walford S.A."/>
            <person name="Wright R.J."/>
            <person name="Zaki E.A."/>
            <person name="Zhang T."/>
            <person name="Dennis E.S."/>
            <person name="Mayer K.F."/>
            <person name="Peterson D.G."/>
            <person name="Rokhsar D.S."/>
            <person name="Wang X."/>
            <person name="Schmutz J."/>
        </authorList>
    </citation>
    <scope>NUCLEOTIDE SEQUENCE [LARGE SCALE GENOMIC DNA]</scope>
</reference>
<dbReference type="Gramene" id="KJB70049">
    <property type="protein sequence ID" value="KJB70049"/>
    <property type="gene ID" value="B456_011G055900"/>
</dbReference>
<dbReference type="AlphaFoldDB" id="A0A0D2UN08"/>
<evidence type="ECO:0000313" key="1">
    <source>
        <dbReference type="EMBL" id="KJB70049.1"/>
    </source>
</evidence>
<proteinExistence type="predicted"/>
<organism evidence="1 2">
    <name type="scientific">Gossypium raimondii</name>
    <name type="common">Peruvian cotton</name>
    <name type="synonym">Gossypium klotzschianum subsp. raimondii</name>
    <dbReference type="NCBI Taxonomy" id="29730"/>
    <lineage>
        <taxon>Eukaryota</taxon>
        <taxon>Viridiplantae</taxon>
        <taxon>Streptophyta</taxon>
        <taxon>Embryophyta</taxon>
        <taxon>Tracheophyta</taxon>
        <taxon>Spermatophyta</taxon>
        <taxon>Magnoliopsida</taxon>
        <taxon>eudicotyledons</taxon>
        <taxon>Gunneridae</taxon>
        <taxon>Pentapetalae</taxon>
        <taxon>rosids</taxon>
        <taxon>malvids</taxon>
        <taxon>Malvales</taxon>
        <taxon>Malvaceae</taxon>
        <taxon>Malvoideae</taxon>
        <taxon>Gossypium</taxon>
    </lineage>
</organism>
<keyword evidence="2" id="KW-1185">Reference proteome</keyword>